<dbReference type="PANTHER" id="PTHR43639">
    <property type="entry name" value="OXIDOREDUCTASE, SHORT-CHAIN DEHYDROGENASE/REDUCTASE FAMILY (AFU_ORTHOLOGUE AFUA_5G02870)"/>
    <property type="match status" value="1"/>
</dbReference>
<name>A0A7S1W7U3_NEODS</name>
<organism evidence="3">
    <name type="scientific">Neobodo designis</name>
    <name type="common">Flagellated protozoan</name>
    <name type="synonym">Bodo designis</name>
    <dbReference type="NCBI Taxonomy" id="312471"/>
    <lineage>
        <taxon>Eukaryota</taxon>
        <taxon>Discoba</taxon>
        <taxon>Euglenozoa</taxon>
        <taxon>Kinetoplastea</taxon>
        <taxon>Metakinetoplastina</taxon>
        <taxon>Neobodonida</taxon>
        <taxon>Neobodo</taxon>
    </lineage>
</organism>
<evidence type="ECO:0000313" key="3">
    <source>
        <dbReference type="EMBL" id="CAD9152963.1"/>
    </source>
</evidence>
<accession>A0A7S1W7U3</accession>
<dbReference type="PRINTS" id="PR00081">
    <property type="entry name" value="GDHRDH"/>
</dbReference>
<dbReference type="InterPro" id="IPR002347">
    <property type="entry name" value="SDR_fam"/>
</dbReference>
<gene>
    <name evidence="3" type="ORF">NDES1114_LOCUS33869</name>
</gene>
<dbReference type="GO" id="GO:0016491">
    <property type="term" value="F:oxidoreductase activity"/>
    <property type="evidence" value="ECO:0007669"/>
    <property type="project" value="UniProtKB-KW"/>
</dbReference>
<dbReference type="SUPFAM" id="SSF51735">
    <property type="entry name" value="NAD(P)-binding Rossmann-fold domains"/>
    <property type="match status" value="1"/>
</dbReference>
<dbReference type="PANTHER" id="PTHR43639:SF1">
    <property type="entry name" value="SHORT-CHAIN DEHYDROGENASE_REDUCTASE FAMILY PROTEIN"/>
    <property type="match status" value="1"/>
</dbReference>
<dbReference type="AlphaFoldDB" id="A0A7S1W7U3"/>
<proteinExistence type="inferred from homology"/>
<keyword evidence="2" id="KW-0560">Oxidoreductase</keyword>
<evidence type="ECO:0000256" key="1">
    <source>
        <dbReference type="ARBA" id="ARBA00006484"/>
    </source>
</evidence>
<dbReference type="EMBL" id="HBGF01050557">
    <property type="protein sequence ID" value="CAD9152963.1"/>
    <property type="molecule type" value="Transcribed_RNA"/>
</dbReference>
<dbReference type="FunFam" id="3.40.50.720:FF:000084">
    <property type="entry name" value="Short-chain dehydrogenase reductase"/>
    <property type="match status" value="1"/>
</dbReference>
<reference evidence="3" key="1">
    <citation type="submission" date="2021-01" db="EMBL/GenBank/DDBJ databases">
        <authorList>
            <person name="Corre E."/>
            <person name="Pelletier E."/>
            <person name="Niang G."/>
            <person name="Scheremetjew M."/>
            <person name="Finn R."/>
            <person name="Kale V."/>
            <person name="Holt S."/>
            <person name="Cochrane G."/>
            <person name="Meng A."/>
            <person name="Brown T."/>
            <person name="Cohen L."/>
        </authorList>
    </citation>
    <scope>NUCLEOTIDE SEQUENCE</scope>
    <source>
        <strain evidence="3">CCAP 1951/1</strain>
    </source>
</reference>
<evidence type="ECO:0000256" key="2">
    <source>
        <dbReference type="ARBA" id="ARBA00023002"/>
    </source>
</evidence>
<sequence>MSVVNPVAIVTGGAQGIGRGIVAGLLADAPRRAPFRGGAWRVVAVDFSDAGIADAKRHFAVSASGDDESDRVVFLQGDCGEDAVAEAAVSAAVARFGRVDLVVNNAGGGGLGTPFAEQTRDGFLKSINSNLTAAYTFSHAAAPQLRASKGSIVNISSTRAFQSEANSEPYAAAKGGIVGLTHALAVSLGPDVTVNCVCPGWIDVTSPEWGPGRTQYEVTDADKAQHPCGRIGTPEDVCDAVLYLASAKFVTGQTLTVDGGMSKRMIYEE</sequence>
<protein>
    <submittedName>
        <fullName evidence="3">Uncharacterized protein</fullName>
    </submittedName>
</protein>
<dbReference type="PRINTS" id="PR00080">
    <property type="entry name" value="SDRFAMILY"/>
</dbReference>
<dbReference type="Pfam" id="PF13561">
    <property type="entry name" value="adh_short_C2"/>
    <property type="match status" value="1"/>
</dbReference>
<dbReference type="InterPro" id="IPR020904">
    <property type="entry name" value="Sc_DH/Rdtase_CS"/>
</dbReference>
<dbReference type="PROSITE" id="PS00061">
    <property type="entry name" value="ADH_SHORT"/>
    <property type="match status" value="1"/>
</dbReference>
<dbReference type="Gene3D" id="3.40.50.720">
    <property type="entry name" value="NAD(P)-binding Rossmann-like Domain"/>
    <property type="match status" value="1"/>
</dbReference>
<dbReference type="InterPro" id="IPR036291">
    <property type="entry name" value="NAD(P)-bd_dom_sf"/>
</dbReference>
<comment type="similarity">
    <text evidence="1">Belongs to the short-chain dehydrogenases/reductases (SDR) family.</text>
</comment>